<dbReference type="PRINTS" id="PR00385">
    <property type="entry name" value="P450"/>
</dbReference>
<dbReference type="Pfam" id="PF00067">
    <property type="entry name" value="p450"/>
    <property type="match status" value="1"/>
</dbReference>
<keyword evidence="11 14" id="KW-0408">Iron</keyword>
<evidence type="ECO:0000256" key="15">
    <source>
        <dbReference type="RuleBase" id="RU000461"/>
    </source>
</evidence>
<comment type="similarity">
    <text evidence="5 15">Belongs to the cytochrome P450 family.</text>
</comment>
<dbReference type="FunFam" id="1.10.630.10:FF:000042">
    <property type="entry name" value="Cytochrome P450"/>
    <property type="match status" value="1"/>
</dbReference>
<keyword evidence="8" id="KW-0256">Endoplasmic reticulum</keyword>
<dbReference type="InterPro" id="IPR036396">
    <property type="entry name" value="Cyt_P450_sf"/>
</dbReference>
<dbReference type="PROSITE" id="PS00086">
    <property type="entry name" value="CYTOCHROME_P450"/>
    <property type="match status" value="1"/>
</dbReference>
<sequence length="498" mass="57886">VICLIYWYFTKNFNYWESRGVVCRKNQYIFGSMKERALLKISFHDFILKVYKEMKGNKFYGIYEGIKPTLFIQDPELIKLVLVKHFDHFTDRPIFRFGREAFLHKTLIALQGSEWKKTRDACTPAFSSGRLKSMVPLFITCAQNMVQYLKNMTQEKGDIKYDIKRLFVNYTLDAIASTVFGENLDSFSNPNSEFAKKGLQFQDIGILKRAGVNLCLMFGLPGWITSRLPIAVFKRESMIFFAKTLKETRNYRIQNNVRRNDFLQLLLDAETAPVEVIDETDEEIHNAKREVIDEETARAQSLFFFLAGFETSSTLLSMACYELAKNKDIQDKLRQDILNNWNEEDLTYEALSSMTYLDMVLSETLRMHPPVARIERVVTKPITLNGLKLEVGTKITVPTYGLQQDPEYYPEPIQFIPERFTTKEKSKRSPYVYLPFGAGPRNCIGIRYSALSTKICTSYLLKHFEIDVCEKTPIPFEFDRQTILLKPKDGLYLKLTKI</sequence>
<protein>
    <submittedName>
        <fullName evidence="16">Putative cytochrome</fullName>
    </submittedName>
</protein>
<keyword evidence="9" id="KW-0492">Microsome</keyword>
<dbReference type="PANTHER" id="PTHR24292:SF54">
    <property type="entry name" value="CYP9F3-RELATED"/>
    <property type="match status" value="1"/>
</dbReference>
<dbReference type="GO" id="GO:0004497">
    <property type="term" value="F:monooxygenase activity"/>
    <property type="evidence" value="ECO:0007669"/>
    <property type="project" value="UniProtKB-KW"/>
</dbReference>
<comment type="cofactor">
    <cofactor evidence="1 14">
        <name>heme</name>
        <dbReference type="ChEBI" id="CHEBI:30413"/>
    </cofactor>
</comment>
<dbReference type="InterPro" id="IPR050476">
    <property type="entry name" value="Insect_CytP450_Detox"/>
</dbReference>
<evidence type="ECO:0000256" key="14">
    <source>
        <dbReference type="PIRSR" id="PIRSR602403-1"/>
    </source>
</evidence>
<dbReference type="AlphaFoldDB" id="A0A023F623"/>
<name>A0A023F623_TRIIF</name>
<dbReference type="EMBL" id="GBBI01002067">
    <property type="protein sequence ID" value="JAC16645.1"/>
    <property type="molecule type" value="mRNA"/>
</dbReference>
<evidence type="ECO:0000256" key="2">
    <source>
        <dbReference type="ARBA" id="ARBA00003690"/>
    </source>
</evidence>
<dbReference type="GO" id="GO:0005789">
    <property type="term" value="C:endoplasmic reticulum membrane"/>
    <property type="evidence" value="ECO:0007669"/>
    <property type="project" value="UniProtKB-SubCell"/>
</dbReference>
<keyword evidence="10 15" id="KW-0560">Oxidoreductase</keyword>
<evidence type="ECO:0000313" key="16">
    <source>
        <dbReference type="EMBL" id="JAC16645.1"/>
    </source>
</evidence>
<comment type="function">
    <text evidence="2">May be involved in the metabolism of insect hormones and in the breakdown of synthetic insecticides.</text>
</comment>
<keyword evidence="12 15" id="KW-0503">Monooxygenase</keyword>
<organism evidence="16">
    <name type="scientific">Triatoma infestans</name>
    <name type="common">Assassin bug</name>
    <dbReference type="NCBI Taxonomy" id="30076"/>
    <lineage>
        <taxon>Eukaryota</taxon>
        <taxon>Metazoa</taxon>
        <taxon>Ecdysozoa</taxon>
        <taxon>Arthropoda</taxon>
        <taxon>Hexapoda</taxon>
        <taxon>Insecta</taxon>
        <taxon>Pterygota</taxon>
        <taxon>Neoptera</taxon>
        <taxon>Paraneoptera</taxon>
        <taxon>Hemiptera</taxon>
        <taxon>Heteroptera</taxon>
        <taxon>Panheteroptera</taxon>
        <taxon>Cimicomorpha</taxon>
        <taxon>Reduviidae</taxon>
        <taxon>Triatominae</taxon>
        <taxon>Triatoma</taxon>
    </lineage>
</organism>
<dbReference type="GO" id="GO:0005506">
    <property type="term" value="F:iron ion binding"/>
    <property type="evidence" value="ECO:0007669"/>
    <property type="project" value="InterPro"/>
</dbReference>
<evidence type="ECO:0000256" key="1">
    <source>
        <dbReference type="ARBA" id="ARBA00001971"/>
    </source>
</evidence>
<dbReference type="SUPFAM" id="SSF48264">
    <property type="entry name" value="Cytochrome P450"/>
    <property type="match status" value="1"/>
</dbReference>
<evidence type="ECO:0000256" key="5">
    <source>
        <dbReference type="ARBA" id="ARBA00010617"/>
    </source>
</evidence>
<dbReference type="PRINTS" id="PR00465">
    <property type="entry name" value="EP450IV"/>
</dbReference>
<keyword evidence="7 14" id="KW-0479">Metal-binding</keyword>
<dbReference type="InterPro" id="IPR017972">
    <property type="entry name" value="Cyt_P450_CS"/>
</dbReference>
<evidence type="ECO:0000256" key="11">
    <source>
        <dbReference type="ARBA" id="ARBA00023004"/>
    </source>
</evidence>
<dbReference type="PANTHER" id="PTHR24292">
    <property type="entry name" value="CYTOCHROME P450"/>
    <property type="match status" value="1"/>
</dbReference>
<evidence type="ECO:0000256" key="8">
    <source>
        <dbReference type="ARBA" id="ARBA00022824"/>
    </source>
</evidence>
<dbReference type="Gene3D" id="1.10.630.10">
    <property type="entry name" value="Cytochrome P450"/>
    <property type="match status" value="1"/>
</dbReference>
<keyword evidence="13" id="KW-0472">Membrane</keyword>
<feature type="binding site" description="axial binding residue" evidence="14">
    <location>
        <position position="443"/>
    </location>
    <ligand>
        <name>heme</name>
        <dbReference type="ChEBI" id="CHEBI:30413"/>
    </ligand>
    <ligandPart>
        <name>Fe</name>
        <dbReference type="ChEBI" id="CHEBI:18248"/>
    </ligandPart>
</feature>
<comment type="subcellular location">
    <subcellularLocation>
        <location evidence="4">Endoplasmic reticulum membrane</location>
        <topology evidence="4">Peripheral membrane protein</topology>
    </subcellularLocation>
    <subcellularLocation>
        <location evidence="3">Microsome membrane</location>
        <topology evidence="3">Peripheral membrane protein</topology>
    </subcellularLocation>
</comment>
<keyword evidence="6 14" id="KW-0349">Heme</keyword>
<reference evidence="16" key="1">
    <citation type="journal article" date="2014" name="PLoS Negl. Trop. Dis.">
        <title>An updated insight into the Sialotranscriptome of Triatoma infestans: developmental stage and geographic variations.</title>
        <authorList>
            <person name="Schwarz A."/>
            <person name="Medrano-Mercado N."/>
            <person name="Schaub G.A."/>
            <person name="Struchiner C.J."/>
            <person name="Bargues M.D."/>
            <person name="Levy M.Z."/>
            <person name="Ribeiro J.M."/>
        </authorList>
    </citation>
    <scope>NUCLEOTIDE SEQUENCE</scope>
    <source>
        <strain evidence="16">Chile</strain>
        <tissue evidence="16">Salivary glands</tissue>
    </source>
</reference>
<evidence type="ECO:0000256" key="3">
    <source>
        <dbReference type="ARBA" id="ARBA00004174"/>
    </source>
</evidence>
<feature type="non-terminal residue" evidence="16">
    <location>
        <position position="1"/>
    </location>
</feature>
<dbReference type="InterPro" id="IPR002403">
    <property type="entry name" value="Cyt_P450_E_grp-IV"/>
</dbReference>
<evidence type="ECO:0000256" key="6">
    <source>
        <dbReference type="ARBA" id="ARBA00022617"/>
    </source>
</evidence>
<dbReference type="GO" id="GO:0016705">
    <property type="term" value="F:oxidoreductase activity, acting on paired donors, with incorporation or reduction of molecular oxygen"/>
    <property type="evidence" value="ECO:0007669"/>
    <property type="project" value="InterPro"/>
</dbReference>
<evidence type="ECO:0000256" key="9">
    <source>
        <dbReference type="ARBA" id="ARBA00022848"/>
    </source>
</evidence>
<dbReference type="GO" id="GO:0020037">
    <property type="term" value="F:heme binding"/>
    <property type="evidence" value="ECO:0007669"/>
    <property type="project" value="InterPro"/>
</dbReference>
<evidence type="ECO:0000256" key="7">
    <source>
        <dbReference type="ARBA" id="ARBA00022723"/>
    </source>
</evidence>
<dbReference type="InterPro" id="IPR001128">
    <property type="entry name" value="Cyt_P450"/>
</dbReference>
<evidence type="ECO:0000256" key="10">
    <source>
        <dbReference type="ARBA" id="ARBA00023002"/>
    </source>
</evidence>
<proteinExistence type="evidence at transcript level"/>
<accession>A0A023F623</accession>
<evidence type="ECO:0000256" key="13">
    <source>
        <dbReference type="ARBA" id="ARBA00023136"/>
    </source>
</evidence>
<evidence type="ECO:0000256" key="12">
    <source>
        <dbReference type="ARBA" id="ARBA00023033"/>
    </source>
</evidence>
<evidence type="ECO:0000256" key="4">
    <source>
        <dbReference type="ARBA" id="ARBA00004406"/>
    </source>
</evidence>
<dbReference type="CDD" id="cd11056">
    <property type="entry name" value="CYP6-like"/>
    <property type="match status" value="1"/>
</dbReference>